<dbReference type="SUPFAM" id="SSF56091">
    <property type="entry name" value="DNA ligase/mRNA capping enzyme, catalytic domain"/>
    <property type="match status" value="1"/>
</dbReference>
<keyword evidence="9" id="KW-0067">ATP-binding</keyword>
<feature type="coiled-coil region" evidence="18">
    <location>
        <begin position="294"/>
        <end position="321"/>
    </location>
</feature>
<dbReference type="Pfam" id="PF01068">
    <property type="entry name" value="DNA_ligase_A_M"/>
    <property type="match status" value="1"/>
</dbReference>
<dbReference type="InterPro" id="IPR050191">
    <property type="entry name" value="ATP-dep_DNA_ligase"/>
</dbReference>
<dbReference type="InterPro" id="IPR016059">
    <property type="entry name" value="DNA_ligase_ATP-dep_CS"/>
</dbReference>
<feature type="compositionally biased region" description="Acidic residues" evidence="19">
    <location>
        <begin position="744"/>
        <end position="754"/>
    </location>
</feature>
<accession>A0A7S3JQH7</accession>
<evidence type="ECO:0000259" key="20">
    <source>
        <dbReference type="PROSITE" id="PS50160"/>
    </source>
</evidence>
<dbReference type="Gene3D" id="2.40.50.140">
    <property type="entry name" value="Nucleic acid-binding proteins"/>
    <property type="match status" value="1"/>
</dbReference>
<keyword evidence="6" id="KW-0235">DNA replication</keyword>
<dbReference type="AlphaFoldDB" id="A0A7S3JQH7"/>
<dbReference type="EC" id="6.5.1.1" evidence="3"/>
<dbReference type="Gene3D" id="1.10.3260.10">
    <property type="entry name" value="DNA ligase, ATP-dependent, N-terminal domain"/>
    <property type="match status" value="1"/>
</dbReference>
<keyword evidence="12" id="KW-0539">Nucleus</keyword>
<keyword evidence="13" id="KW-0131">Cell cycle</keyword>
<dbReference type="FunFam" id="2.40.50.140:FF:000062">
    <property type="entry name" value="DNA ligase"/>
    <property type="match status" value="1"/>
</dbReference>
<dbReference type="SUPFAM" id="SSF50249">
    <property type="entry name" value="Nucleic acid-binding proteins"/>
    <property type="match status" value="1"/>
</dbReference>
<dbReference type="Gene3D" id="3.30.470.30">
    <property type="entry name" value="DNA ligase/mRNA capping enzyme"/>
    <property type="match status" value="1"/>
</dbReference>
<dbReference type="PROSITE" id="PS00333">
    <property type="entry name" value="DNA_LIGASE_A2"/>
    <property type="match status" value="1"/>
</dbReference>
<keyword evidence="5" id="KW-0132">Cell division</keyword>
<feature type="compositionally biased region" description="Basic and acidic residues" evidence="19">
    <location>
        <begin position="27"/>
        <end position="81"/>
    </location>
</feature>
<dbReference type="InterPro" id="IPR036599">
    <property type="entry name" value="DNA_ligase_N_sf"/>
</dbReference>
<evidence type="ECO:0000256" key="3">
    <source>
        <dbReference type="ARBA" id="ARBA00012727"/>
    </source>
</evidence>
<dbReference type="GO" id="GO:0071897">
    <property type="term" value="P:DNA biosynthetic process"/>
    <property type="evidence" value="ECO:0007669"/>
    <property type="project" value="InterPro"/>
</dbReference>
<dbReference type="EMBL" id="HBIJ01003535">
    <property type="protein sequence ID" value="CAE0361738.1"/>
    <property type="molecule type" value="Transcribed_RNA"/>
</dbReference>
<dbReference type="GO" id="GO:0003677">
    <property type="term" value="F:DNA binding"/>
    <property type="evidence" value="ECO:0007669"/>
    <property type="project" value="InterPro"/>
</dbReference>
<dbReference type="GO" id="GO:0051301">
    <property type="term" value="P:cell division"/>
    <property type="evidence" value="ECO:0007669"/>
    <property type="project" value="UniProtKB-KW"/>
</dbReference>
<reference evidence="21" key="1">
    <citation type="submission" date="2021-01" db="EMBL/GenBank/DDBJ databases">
        <authorList>
            <person name="Corre E."/>
            <person name="Pelletier E."/>
            <person name="Niang G."/>
            <person name="Scheremetjew M."/>
            <person name="Finn R."/>
            <person name="Kale V."/>
            <person name="Holt S."/>
            <person name="Cochrane G."/>
            <person name="Meng A."/>
            <person name="Brown T."/>
            <person name="Cohen L."/>
        </authorList>
    </citation>
    <scope>NUCLEOTIDE SEQUENCE</scope>
    <source>
        <strain evidence="21">CCMP1510</strain>
    </source>
</reference>
<comment type="similarity">
    <text evidence="2 17">Belongs to the ATP-dependent DNA ligase family.</text>
</comment>
<evidence type="ECO:0000256" key="19">
    <source>
        <dbReference type="SAM" id="MobiDB-lite"/>
    </source>
</evidence>
<dbReference type="InterPro" id="IPR012310">
    <property type="entry name" value="DNA_ligase_ATP-dep_cent"/>
</dbReference>
<dbReference type="GO" id="GO:0005634">
    <property type="term" value="C:nucleus"/>
    <property type="evidence" value="ECO:0007669"/>
    <property type="project" value="UniProtKB-SubCell"/>
</dbReference>
<evidence type="ECO:0000256" key="6">
    <source>
        <dbReference type="ARBA" id="ARBA00022705"/>
    </source>
</evidence>
<dbReference type="InterPro" id="IPR012340">
    <property type="entry name" value="NA-bd_OB-fold"/>
</dbReference>
<keyword evidence="10" id="KW-0233">DNA recombination</keyword>
<evidence type="ECO:0000256" key="2">
    <source>
        <dbReference type="ARBA" id="ARBA00007572"/>
    </source>
</evidence>
<keyword evidence="7" id="KW-0547">Nucleotide-binding</keyword>
<dbReference type="CDD" id="cd07900">
    <property type="entry name" value="Adenylation_DNA_ligase_I_Euk"/>
    <property type="match status" value="1"/>
</dbReference>
<proteinExistence type="inferred from homology"/>
<comment type="catalytic activity">
    <reaction evidence="14">
        <text>ATP + (deoxyribonucleotide)n-3'-hydroxyl + 5'-phospho-(deoxyribonucleotide)m = (deoxyribonucleotide)n+m + AMP + diphosphate.</text>
        <dbReference type="EC" id="6.5.1.1"/>
    </reaction>
</comment>
<dbReference type="GO" id="GO:0006273">
    <property type="term" value="P:lagging strand elongation"/>
    <property type="evidence" value="ECO:0007669"/>
    <property type="project" value="TreeGrafter"/>
</dbReference>
<organism evidence="21">
    <name type="scientific">Aureoumbra lagunensis</name>
    <dbReference type="NCBI Taxonomy" id="44058"/>
    <lineage>
        <taxon>Eukaryota</taxon>
        <taxon>Sar</taxon>
        <taxon>Stramenopiles</taxon>
        <taxon>Ochrophyta</taxon>
        <taxon>Pelagophyceae</taxon>
        <taxon>Pelagomonadales</taxon>
        <taxon>Aureoumbra</taxon>
    </lineage>
</organism>
<dbReference type="Pfam" id="PF04675">
    <property type="entry name" value="DNA_ligase_A_N"/>
    <property type="match status" value="1"/>
</dbReference>
<dbReference type="GO" id="GO:0005739">
    <property type="term" value="C:mitochondrion"/>
    <property type="evidence" value="ECO:0007669"/>
    <property type="project" value="TreeGrafter"/>
</dbReference>
<dbReference type="SUPFAM" id="SSF117018">
    <property type="entry name" value="ATP-dependent DNA ligase DNA-binding domain"/>
    <property type="match status" value="1"/>
</dbReference>
<evidence type="ECO:0000256" key="18">
    <source>
        <dbReference type="SAM" id="Coils"/>
    </source>
</evidence>
<comment type="subcellular location">
    <subcellularLocation>
        <location evidence="1">Nucleus</location>
    </subcellularLocation>
</comment>
<dbReference type="GO" id="GO:0006310">
    <property type="term" value="P:DNA recombination"/>
    <property type="evidence" value="ECO:0007669"/>
    <property type="project" value="UniProtKB-KW"/>
</dbReference>
<dbReference type="PANTHER" id="PTHR45674">
    <property type="entry name" value="DNA LIGASE 1/3 FAMILY MEMBER"/>
    <property type="match status" value="1"/>
</dbReference>
<dbReference type="GO" id="GO:0005524">
    <property type="term" value="F:ATP binding"/>
    <property type="evidence" value="ECO:0007669"/>
    <property type="project" value="UniProtKB-KW"/>
</dbReference>
<name>A0A7S3JQH7_9STRA</name>
<dbReference type="CDD" id="cd07969">
    <property type="entry name" value="OBF_DNA_ligase_I"/>
    <property type="match status" value="1"/>
</dbReference>
<evidence type="ECO:0000256" key="8">
    <source>
        <dbReference type="ARBA" id="ARBA00022763"/>
    </source>
</evidence>
<evidence type="ECO:0000256" key="4">
    <source>
        <dbReference type="ARBA" id="ARBA00022598"/>
    </source>
</evidence>
<evidence type="ECO:0000256" key="14">
    <source>
        <dbReference type="ARBA" id="ARBA00034003"/>
    </source>
</evidence>
<evidence type="ECO:0000256" key="5">
    <source>
        <dbReference type="ARBA" id="ARBA00022618"/>
    </source>
</evidence>
<protein>
    <recommendedName>
        <fullName evidence="15">DNA ligase 1</fullName>
        <ecNumber evidence="3">6.5.1.1</ecNumber>
    </recommendedName>
    <alternativeName>
        <fullName evidence="16">DNA ligase I</fullName>
    </alternativeName>
</protein>
<dbReference type="InterPro" id="IPR012308">
    <property type="entry name" value="DNA_ligase_ATP-dep_N"/>
</dbReference>
<dbReference type="PANTHER" id="PTHR45674:SF4">
    <property type="entry name" value="DNA LIGASE 1"/>
    <property type="match status" value="1"/>
</dbReference>
<feature type="region of interest" description="Disordered" evidence="19">
    <location>
        <begin position="733"/>
        <end position="754"/>
    </location>
</feature>
<dbReference type="PROSITE" id="PS50160">
    <property type="entry name" value="DNA_LIGASE_A3"/>
    <property type="match status" value="1"/>
</dbReference>
<feature type="domain" description="ATP-dependent DNA ligase family profile" evidence="20">
    <location>
        <begin position="469"/>
        <end position="614"/>
    </location>
</feature>
<evidence type="ECO:0000256" key="16">
    <source>
        <dbReference type="ARBA" id="ARBA00041666"/>
    </source>
</evidence>
<feature type="region of interest" description="Disordered" evidence="19">
    <location>
        <begin position="1"/>
        <end position="83"/>
    </location>
</feature>
<dbReference type="InterPro" id="IPR000977">
    <property type="entry name" value="DNA_ligase_ATP-dep"/>
</dbReference>
<evidence type="ECO:0000256" key="17">
    <source>
        <dbReference type="RuleBase" id="RU004196"/>
    </source>
</evidence>
<dbReference type="GO" id="GO:0006281">
    <property type="term" value="P:DNA repair"/>
    <property type="evidence" value="ECO:0007669"/>
    <property type="project" value="UniProtKB-KW"/>
</dbReference>
<evidence type="ECO:0000256" key="9">
    <source>
        <dbReference type="ARBA" id="ARBA00022840"/>
    </source>
</evidence>
<evidence type="ECO:0000256" key="7">
    <source>
        <dbReference type="ARBA" id="ARBA00022741"/>
    </source>
</evidence>
<evidence type="ECO:0000256" key="12">
    <source>
        <dbReference type="ARBA" id="ARBA00023242"/>
    </source>
</evidence>
<evidence type="ECO:0000256" key="13">
    <source>
        <dbReference type="ARBA" id="ARBA00023306"/>
    </source>
</evidence>
<evidence type="ECO:0000313" key="21">
    <source>
        <dbReference type="EMBL" id="CAE0361738.1"/>
    </source>
</evidence>
<dbReference type="InterPro" id="IPR012309">
    <property type="entry name" value="DNA_ligase_ATP-dep_C"/>
</dbReference>
<gene>
    <name evidence="21" type="ORF">ALAG00032_LOCUS2471</name>
</gene>
<evidence type="ECO:0000256" key="10">
    <source>
        <dbReference type="ARBA" id="ARBA00023172"/>
    </source>
</evidence>
<evidence type="ECO:0000256" key="15">
    <source>
        <dbReference type="ARBA" id="ARBA00041131"/>
    </source>
</evidence>
<keyword evidence="11" id="KW-0234">DNA repair</keyword>
<dbReference type="Pfam" id="PF04679">
    <property type="entry name" value="DNA_ligase_A_C"/>
    <property type="match status" value="1"/>
</dbReference>
<evidence type="ECO:0000256" key="11">
    <source>
        <dbReference type="ARBA" id="ARBA00023204"/>
    </source>
</evidence>
<keyword evidence="8" id="KW-0227">DNA damage</keyword>
<dbReference type="GO" id="GO:0003910">
    <property type="term" value="F:DNA ligase (ATP) activity"/>
    <property type="evidence" value="ECO:0007669"/>
    <property type="project" value="UniProtKB-EC"/>
</dbReference>
<keyword evidence="18" id="KW-0175">Coiled coil</keyword>
<sequence length="754" mass="83246">MKTCNEKKGRLKRHHDHADDDDEVVDKEDNVQVVEEKKNEEEHSNKKSKKDYGEVVDKEDNVKVVEEKKNEEEHSNKKSKTDWSNGVPYARFATCCGAVEAISGRLEITQHVKELCVEILVNAPEDLACILYLLGNKVAPAYENVELGIGEALLHKAIGAACGRAPAQVKADAASIGDLGEVAEASRAKQRTLNFGAKPKALTARRVLSEFRAIAETSGSKSQDAKIGKITKLLTAATPVEAKYIVRALSGSMRIHLGEKTVHKALAQAVADGTHLKIIQIDQAKLQQACQDTINTARATLAQYEAKKKTVNKEARIEAAEEVVKSCYAECPSLDLLAQAAQTLPLWQWNEMCRLTPGVPVAPMCAKAEKDVRNVLKRFDKDAFTCEYKYDGERLQAHRDAQGNIRLFSRNCTDTTRKWPDVVAYVQAAAKNTTGAFILDAEVVAINKTTTELQTFQILSTRKKEVDKIQDIQVQVVVFAFDLILLNDASLLRKPLRERRTLLHNAFEETGQDFRFATSVDIETSITEDDERGAIIQDAMEAAVKAKVEGLMIKTLETNATYEPTRRSFNWLKLKKDYLLDFAGDSFDLCVVGGYHGKGKRTGALGSYLLACYDPDDGNFQTVCKVATGFSDEDLKQLDQLFADKIVQARPRPVIVSDDLAKDIVWLQPSIVFEIRAADLSLSSTHKGALGRVQAGRGVGLRFPRYERLRTDKSATLATTSEQILEAYLQQDSIKGTSGGGGADADDSDDDGYL</sequence>
<evidence type="ECO:0000256" key="1">
    <source>
        <dbReference type="ARBA" id="ARBA00004123"/>
    </source>
</evidence>
<dbReference type="FunFam" id="3.30.470.30:FF:000002">
    <property type="entry name" value="DNA ligase"/>
    <property type="match status" value="1"/>
</dbReference>
<keyword evidence="4" id="KW-0436">Ligase</keyword>
<dbReference type="NCBIfam" id="TIGR00574">
    <property type="entry name" value="dnl1"/>
    <property type="match status" value="1"/>
</dbReference>